<dbReference type="Pfam" id="PF09965">
    <property type="entry name" value="DUF2199"/>
    <property type="match status" value="1"/>
</dbReference>
<reference evidence="1" key="1">
    <citation type="journal article" date="2021" name="PeerJ">
        <title>Extensive microbial diversity within the chicken gut microbiome revealed by metagenomics and culture.</title>
        <authorList>
            <person name="Gilroy R."/>
            <person name="Ravi A."/>
            <person name="Getino M."/>
            <person name="Pursley I."/>
            <person name="Horton D.L."/>
            <person name="Alikhan N.F."/>
            <person name="Baker D."/>
            <person name="Gharbi K."/>
            <person name="Hall N."/>
            <person name="Watson M."/>
            <person name="Adriaenssens E.M."/>
            <person name="Foster-Nyarko E."/>
            <person name="Jarju S."/>
            <person name="Secka A."/>
            <person name="Antonio M."/>
            <person name="Oren A."/>
            <person name="Chaudhuri R.R."/>
            <person name="La Ragione R."/>
            <person name="Hildebrand F."/>
            <person name="Pallen M.J."/>
        </authorList>
    </citation>
    <scope>NUCLEOTIDE SEQUENCE</scope>
    <source>
        <strain evidence="1">ChiGjej5B5-22894</strain>
    </source>
</reference>
<protein>
    <submittedName>
        <fullName evidence="1">DUF2199 domain-containing protein</fullName>
    </submittedName>
</protein>
<reference evidence="1" key="2">
    <citation type="submission" date="2021-09" db="EMBL/GenBank/DDBJ databases">
        <authorList>
            <person name="Gilroy R."/>
        </authorList>
    </citation>
    <scope>NUCLEOTIDE SEQUENCE</scope>
    <source>
        <strain evidence="1">ChiGjej5B5-22894</strain>
    </source>
</reference>
<comment type="caution">
    <text evidence="1">The sequence shown here is derived from an EMBL/GenBank/DDBJ whole genome shotgun (WGS) entry which is preliminary data.</text>
</comment>
<gene>
    <name evidence="1" type="ORF">K8V81_04525</name>
</gene>
<proteinExistence type="predicted"/>
<accession>A0A921MV36</accession>
<dbReference type="InterPro" id="IPR018697">
    <property type="entry name" value="DUF2199"/>
</dbReference>
<dbReference type="AlphaFoldDB" id="A0A921MV36"/>
<dbReference type="Proteomes" id="UP000742460">
    <property type="component" value="Unassembled WGS sequence"/>
</dbReference>
<organism evidence="1 2">
    <name type="scientific">Brachybacterium massiliense</name>
    <dbReference type="NCBI Taxonomy" id="1755098"/>
    <lineage>
        <taxon>Bacteria</taxon>
        <taxon>Bacillati</taxon>
        <taxon>Actinomycetota</taxon>
        <taxon>Actinomycetes</taxon>
        <taxon>Micrococcales</taxon>
        <taxon>Dermabacteraceae</taxon>
        <taxon>Brachybacterium</taxon>
    </lineage>
</organism>
<name>A0A921MV36_9MICO</name>
<dbReference type="EMBL" id="DYUE01000115">
    <property type="protein sequence ID" value="HJG90972.1"/>
    <property type="molecule type" value="Genomic_DNA"/>
</dbReference>
<sequence length="180" mass="20242">MSGIDYDCAGCGERHRGADGTEDNPWPLIDLLHPEPVLQLNRWERLTRVRSTGEVCLLDNGSEVECYVRGFLSLPVKGEEALLVYSPWAQLSQDDYLDLAEHWERPGFRGEYQGMLANELPGSPDSLSVPVQVRAHGLMPPLIIPELTGGHGLWREEREGITRKEAELRVRSVLLEEAEL</sequence>
<evidence type="ECO:0000313" key="2">
    <source>
        <dbReference type="Proteomes" id="UP000742460"/>
    </source>
</evidence>
<evidence type="ECO:0000313" key="1">
    <source>
        <dbReference type="EMBL" id="HJG90972.1"/>
    </source>
</evidence>